<name>A0A803NTD3_CANSA</name>
<evidence type="ECO:0000313" key="1">
    <source>
        <dbReference type="EnsemblPlants" id="cds.evm.model.02.1370"/>
    </source>
</evidence>
<organism evidence="1 2">
    <name type="scientific">Cannabis sativa</name>
    <name type="common">Hemp</name>
    <name type="synonym">Marijuana</name>
    <dbReference type="NCBI Taxonomy" id="3483"/>
    <lineage>
        <taxon>Eukaryota</taxon>
        <taxon>Viridiplantae</taxon>
        <taxon>Streptophyta</taxon>
        <taxon>Embryophyta</taxon>
        <taxon>Tracheophyta</taxon>
        <taxon>Spermatophyta</taxon>
        <taxon>Magnoliopsida</taxon>
        <taxon>eudicotyledons</taxon>
        <taxon>Gunneridae</taxon>
        <taxon>Pentapetalae</taxon>
        <taxon>rosids</taxon>
        <taxon>fabids</taxon>
        <taxon>Rosales</taxon>
        <taxon>Cannabaceae</taxon>
        <taxon>Cannabis</taxon>
    </lineage>
</organism>
<dbReference type="Gramene" id="evm.model.02.1370">
    <property type="protein sequence ID" value="cds.evm.model.02.1370"/>
    <property type="gene ID" value="evm.TU.02.1370"/>
</dbReference>
<dbReference type="Proteomes" id="UP000596661">
    <property type="component" value="Chromosome 2"/>
</dbReference>
<keyword evidence="2" id="KW-1185">Reference proteome</keyword>
<sequence length="104" mass="11809">MALFSNLYLFHGSFIEITSVASPWIEGKDDALTTGCADFVMFVLTIDHLCEENDVILRAKRGDKKHGHTELRRLTSANDDLPWYIDSCKYIESSFGEETSMDVE</sequence>
<dbReference type="AlphaFoldDB" id="A0A803NTD3"/>
<dbReference type="EMBL" id="UZAU01000182">
    <property type="status" value="NOT_ANNOTATED_CDS"/>
    <property type="molecule type" value="Genomic_DNA"/>
</dbReference>
<proteinExistence type="predicted"/>
<protein>
    <submittedName>
        <fullName evidence="1">Uncharacterized protein</fullName>
    </submittedName>
</protein>
<accession>A0A803NTD3</accession>
<dbReference type="EnsemblPlants" id="evm.model.02.1370">
    <property type="protein sequence ID" value="cds.evm.model.02.1370"/>
    <property type="gene ID" value="evm.TU.02.1370"/>
</dbReference>
<reference evidence="1" key="2">
    <citation type="submission" date="2021-03" db="UniProtKB">
        <authorList>
            <consortium name="EnsemblPlants"/>
        </authorList>
    </citation>
    <scope>IDENTIFICATION</scope>
</reference>
<evidence type="ECO:0000313" key="2">
    <source>
        <dbReference type="Proteomes" id="UP000596661"/>
    </source>
</evidence>
<reference evidence="1" key="1">
    <citation type="submission" date="2018-11" db="EMBL/GenBank/DDBJ databases">
        <authorList>
            <person name="Grassa J C."/>
        </authorList>
    </citation>
    <scope>NUCLEOTIDE SEQUENCE [LARGE SCALE GENOMIC DNA]</scope>
</reference>